<evidence type="ECO:0000313" key="3">
    <source>
        <dbReference type="Proteomes" id="UP000280197"/>
    </source>
</evidence>
<organism evidence="2 3">
    <name type="scientific">Streptomyces aquilus</name>
    <dbReference type="NCBI Taxonomy" id="2548456"/>
    <lineage>
        <taxon>Bacteria</taxon>
        <taxon>Bacillati</taxon>
        <taxon>Actinomycetota</taxon>
        <taxon>Actinomycetes</taxon>
        <taxon>Kitasatosporales</taxon>
        <taxon>Streptomycetaceae</taxon>
        <taxon>Streptomyces</taxon>
    </lineage>
</organism>
<gene>
    <name evidence="2" type="ORF">EJC51_16730</name>
</gene>
<dbReference type="AlphaFoldDB" id="A0A3S9HZT5"/>
<name>A0A3S9HZT5_9ACTN</name>
<proteinExistence type="predicted"/>
<accession>A0A3S9HZT5</accession>
<dbReference type="KEGG" id="saqu:EJC51_16730"/>
<feature type="signal peptide" evidence="1">
    <location>
        <begin position="1"/>
        <end position="37"/>
    </location>
</feature>
<keyword evidence="3" id="KW-1185">Reference proteome</keyword>
<dbReference type="Proteomes" id="UP000280197">
    <property type="component" value="Chromosome"/>
</dbReference>
<dbReference type="EMBL" id="CP034463">
    <property type="protein sequence ID" value="AZP17610.1"/>
    <property type="molecule type" value="Genomic_DNA"/>
</dbReference>
<evidence type="ECO:0008006" key="4">
    <source>
        <dbReference type="Google" id="ProtNLM"/>
    </source>
</evidence>
<evidence type="ECO:0000313" key="2">
    <source>
        <dbReference type="EMBL" id="AZP17610.1"/>
    </source>
</evidence>
<sequence length="139" mass="14413">MLTGILSRSHAGTRGVAAVALAAGLLLSPGLTSSAWAADSAPCTPDPDYRGLYRCPIWGTDVNLRSRPDPEAQVVATSPPGGWLLAECQVKGGRATYGGYSHTWWVKAPARGAVPATYMSEIFLVGGGDDEPDSGLPVC</sequence>
<reference evidence="2 3" key="1">
    <citation type="submission" date="2018-12" db="EMBL/GenBank/DDBJ databases">
        <authorList>
            <person name="Li K."/>
        </authorList>
    </citation>
    <scope>NUCLEOTIDE SEQUENCE [LARGE SCALE GENOMIC DNA]</scope>
    <source>
        <strain evidence="3">CR22</strain>
    </source>
</reference>
<protein>
    <recommendedName>
        <fullName evidence="4">SH3 domain-containing protein</fullName>
    </recommendedName>
</protein>
<feature type="chain" id="PRO_5019345030" description="SH3 domain-containing protein" evidence="1">
    <location>
        <begin position="38"/>
        <end position="139"/>
    </location>
</feature>
<keyword evidence="1" id="KW-0732">Signal</keyword>
<evidence type="ECO:0000256" key="1">
    <source>
        <dbReference type="SAM" id="SignalP"/>
    </source>
</evidence>
<dbReference type="RefSeq" id="WP_126271820.1">
    <property type="nucleotide sequence ID" value="NZ_CP034463.1"/>
</dbReference>